<proteinExistence type="inferred from homology"/>
<name>A0A120G0J6_PSEFL</name>
<dbReference type="SUPFAM" id="SSF53850">
    <property type="entry name" value="Periplasmic binding protein-like II"/>
    <property type="match status" value="1"/>
</dbReference>
<evidence type="ECO:0000256" key="1">
    <source>
        <dbReference type="ARBA" id="ARBA00009437"/>
    </source>
</evidence>
<dbReference type="PANTHER" id="PTHR30537:SF5">
    <property type="entry name" value="HTH-TYPE TRANSCRIPTIONAL ACTIVATOR TTDR-RELATED"/>
    <property type="match status" value="1"/>
</dbReference>
<evidence type="ECO:0000313" key="6">
    <source>
        <dbReference type="EMBL" id="KWV76331.1"/>
    </source>
</evidence>
<dbReference type="EMBL" id="LCYC01000039">
    <property type="protein sequence ID" value="KWV76331.1"/>
    <property type="molecule type" value="Genomic_DNA"/>
</dbReference>
<dbReference type="CDD" id="cd08422">
    <property type="entry name" value="PBP2_CrgA_like"/>
    <property type="match status" value="1"/>
</dbReference>
<comment type="caution">
    <text evidence="6">The sequence shown here is derived from an EMBL/GenBank/DDBJ whole genome shotgun (WGS) entry which is preliminary data.</text>
</comment>
<dbReference type="InterPro" id="IPR036390">
    <property type="entry name" value="WH_DNA-bd_sf"/>
</dbReference>
<dbReference type="InterPro" id="IPR005119">
    <property type="entry name" value="LysR_subst-bd"/>
</dbReference>
<dbReference type="RefSeq" id="WP_060766012.1">
    <property type="nucleotide sequence ID" value="NZ_LCYC01000039.1"/>
</dbReference>
<dbReference type="PROSITE" id="PS50931">
    <property type="entry name" value="HTH_LYSR"/>
    <property type="match status" value="1"/>
</dbReference>
<dbReference type="FunFam" id="1.10.10.10:FF:000001">
    <property type="entry name" value="LysR family transcriptional regulator"/>
    <property type="match status" value="1"/>
</dbReference>
<protein>
    <submittedName>
        <fullName evidence="6">HTH-type transcriptional regulator DmlR</fullName>
    </submittedName>
</protein>
<keyword evidence="3" id="KW-0238">DNA-binding</keyword>
<dbReference type="Pfam" id="PF03466">
    <property type="entry name" value="LysR_substrate"/>
    <property type="match status" value="1"/>
</dbReference>
<evidence type="ECO:0000313" key="7">
    <source>
        <dbReference type="Proteomes" id="UP000063434"/>
    </source>
</evidence>
<evidence type="ECO:0000256" key="3">
    <source>
        <dbReference type="ARBA" id="ARBA00023125"/>
    </source>
</evidence>
<sequence>MHDISDMAVFVEVAQAGGFSAAGRRLGLATSVVSGRVRHLEDRLGIKLLNRTTRSQTLTESGAAYLERATHILADIQSMEASVVDASSCARGDLRITAPGPLGRQQIAPLVADFCRDHPQIRVHLTLDDRFSDIAAEGFDIAFRGGPMVDSQFTGRRLFETRRVVVASPAYLQRAGRPERPDDLPGHRCLVFNSESIFSAQWRFGRSSEVHSVRVDAAMASTQSELPVTWALAGLGLTQKSFWEVASHLADGSLQTVLDAYEPEPVSFFAIHPVRVAQSRKVGLFIDAAVTWFDGFGEP</sequence>
<dbReference type="PANTHER" id="PTHR30537">
    <property type="entry name" value="HTH-TYPE TRANSCRIPTIONAL REGULATOR"/>
    <property type="match status" value="1"/>
</dbReference>
<accession>A0A120G0J6</accession>
<dbReference type="Proteomes" id="UP000063434">
    <property type="component" value="Unassembled WGS sequence"/>
</dbReference>
<dbReference type="Gene3D" id="3.40.190.290">
    <property type="match status" value="1"/>
</dbReference>
<dbReference type="InterPro" id="IPR036388">
    <property type="entry name" value="WH-like_DNA-bd_sf"/>
</dbReference>
<evidence type="ECO:0000256" key="4">
    <source>
        <dbReference type="ARBA" id="ARBA00023163"/>
    </source>
</evidence>
<keyword evidence="4" id="KW-0804">Transcription</keyword>
<gene>
    <name evidence="6" type="primary">dmlR_15</name>
    <name evidence="6" type="ORF">PFL603g_02671</name>
</gene>
<dbReference type="AlphaFoldDB" id="A0A120G0J6"/>
<evidence type="ECO:0000259" key="5">
    <source>
        <dbReference type="PROSITE" id="PS50931"/>
    </source>
</evidence>
<dbReference type="InterPro" id="IPR000847">
    <property type="entry name" value="LysR_HTH_N"/>
</dbReference>
<reference evidence="6 7" key="1">
    <citation type="submission" date="2015-05" db="EMBL/GenBank/DDBJ databases">
        <title>A genomic and transcriptomic approach to investigate the blue pigment phenotype in Pseudomonas fluorescens.</title>
        <authorList>
            <person name="Andreani N.A."/>
            <person name="Cardazzo B."/>
        </authorList>
    </citation>
    <scope>NUCLEOTIDE SEQUENCE [LARGE SCALE GENOMIC DNA]</scope>
    <source>
        <strain evidence="6 7">Ps_40</strain>
    </source>
</reference>
<comment type="similarity">
    <text evidence="1">Belongs to the LysR transcriptional regulatory family.</text>
</comment>
<dbReference type="GO" id="GO:0003700">
    <property type="term" value="F:DNA-binding transcription factor activity"/>
    <property type="evidence" value="ECO:0007669"/>
    <property type="project" value="InterPro"/>
</dbReference>
<dbReference type="PATRIC" id="fig|294.195.peg.2854"/>
<dbReference type="Gene3D" id="1.10.10.10">
    <property type="entry name" value="Winged helix-like DNA-binding domain superfamily/Winged helix DNA-binding domain"/>
    <property type="match status" value="1"/>
</dbReference>
<evidence type="ECO:0000256" key="2">
    <source>
        <dbReference type="ARBA" id="ARBA00023015"/>
    </source>
</evidence>
<dbReference type="Pfam" id="PF00126">
    <property type="entry name" value="HTH_1"/>
    <property type="match status" value="1"/>
</dbReference>
<feature type="domain" description="HTH lysR-type" evidence="5">
    <location>
        <begin position="1"/>
        <end position="59"/>
    </location>
</feature>
<organism evidence="6 7">
    <name type="scientific">Pseudomonas fluorescens</name>
    <dbReference type="NCBI Taxonomy" id="294"/>
    <lineage>
        <taxon>Bacteria</taxon>
        <taxon>Pseudomonadati</taxon>
        <taxon>Pseudomonadota</taxon>
        <taxon>Gammaproteobacteria</taxon>
        <taxon>Pseudomonadales</taxon>
        <taxon>Pseudomonadaceae</taxon>
        <taxon>Pseudomonas</taxon>
    </lineage>
</organism>
<dbReference type="GO" id="GO:0003677">
    <property type="term" value="F:DNA binding"/>
    <property type="evidence" value="ECO:0007669"/>
    <property type="project" value="UniProtKB-KW"/>
</dbReference>
<keyword evidence="2" id="KW-0805">Transcription regulation</keyword>
<dbReference type="InterPro" id="IPR058163">
    <property type="entry name" value="LysR-type_TF_proteobact-type"/>
</dbReference>
<dbReference type="SUPFAM" id="SSF46785">
    <property type="entry name" value="Winged helix' DNA-binding domain"/>
    <property type="match status" value="1"/>
</dbReference>